<dbReference type="Proteomes" id="UP000030689">
    <property type="component" value="Unassembled WGS sequence"/>
</dbReference>
<accession>V4MIY1</accession>
<name>V4MIY1_EUTSA</name>
<dbReference type="EMBL" id="KI517385">
    <property type="protein sequence ID" value="ESQ52508.1"/>
    <property type="molecule type" value="Genomic_DNA"/>
</dbReference>
<dbReference type="GO" id="GO:0010468">
    <property type="term" value="P:regulation of gene expression"/>
    <property type="evidence" value="ECO:0007669"/>
    <property type="project" value="InterPro"/>
</dbReference>
<dbReference type="KEGG" id="eus:EUTSA_v10017693mg"/>
<reference evidence="1 2" key="1">
    <citation type="journal article" date="2013" name="Front. Plant Sci.">
        <title>The Reference Genome of the Halophytic Plant Eutrema salsugineum.</title>
        <authorList>
            <person name="Yang R."/>
            <person name="Jarvis D.E."/>
            <person name="Chen H."/>
            <person name="Beilstein M.A."/>
            <person name="Grimwood J."/>
            <person name="Jenkins J."/>
            <person name="Shu S."/>
            <person name="Prochnik S."/>
            <person name="Xin M."/>
            <person name="Ma C."/>
            <person name="Schmutz J."/>
            <person name="Wing R.A."/>
            <person name="Mitchell-Olds T."/>
            <person name="Schumaker K.S."/>
            <person name="Wang X."/>
        </authorList>
    </citation>
    <scope>NUCLEOTIDE SEQUENCE [LARGE SCALE GENOMIC DNA]</scope>
</reference>
<dbReference type="CDD" id="cd10910">
    <property type="entry name" value="PIN_limkain_b1_N_like"/>
    <property type="match status" value="1"/>
</dbReference>
<dbReference type="STRING" id="72664.V4MIY1"/>
<dbReference type="AlphaFoldDB" id="V4MIY1"/>
<dbReference type="InterPro" id="IPR024768">
    <property type="entry name" value="Marf1"/>
</dbReference>
<sequence length="265" mass="29987">MAMLRRTFVWWNIDSCPIPAGFDPCLVGRRIESALKKSGYSDPVTITAVGDLREGKGPGEDVLRKLSSSGIALNHDKVPTSMLQLSWKGPSPRTLMLIFGGPEELEYLCPSLLYKVDDYGYNILLAYLQRDPAWHSESVLNNVRKEWLWKSLLSGLFFRTSTLKLVDLPGIATYARWLAKALKILPRISREWDLWANKNNVDRCNPANFEWGRSKASFLNISQESLFLDLLTLVDAKIFKEEECNSKTKEEAEVEDPNCSSRGGL</sequence>
<evidence type="ECO:0000313" key="2">
    <source>
        <dbReference type="Proteomes" id="UP000030689"/>
    </source>
</evidence>
<proteinExistence type="predicted"/>
<gene>
    <name evidence="1" type="ORF">EUTSA_v10017693mg</name>
</gene>
<dbReference type="PANTHER" id="PTHR14379:SF63">
    <property type="entry name" value="ENDONUCLEASE OR GLYCOSYL HYDROLASE"/>
    <property type="match status" value="1"/>
</dbReference>
<dbReference type="GO" id="GO:0005777">
    <property type="term" value="C:peroxisome"/>
    <property type="evidence" value="ECO:0007669"/>
    <property type="project" value="InterPro"/>
</dbReference>
<keyword evidence="2" id="KW-1185">Reference proteome</keyword>
<organism evidence="1 2">
    <name type="scientific">Eutrema salsugineum</name>
    <name type="common">Saltwater cress</name>
    <name type="synonym">Sisymbrium salsugineum</name>
    <dbReference type="NCBI Taxonomy" id="72664"/>
    <lineage>
        <taxon>Eukaryota</taxon>
        <taxon>Viridiplantae</taxon>
        <taxon>Streptophyta</taxon>
        <taxon>Embryophyta</taxon>
        <taxon>Tracheophyta</taxon>
        <taxon>Spermatophyta</taxon>
        <taxon>Magnoliopsida</taxon>
        <taxon>eudicotyledons</taxon>
        <taxon>Gunneridae</taxon>
        <taxon>Pentapetalae</taxon>
        <taxon>rosids</taxon>
        <taxon>malvids</taxon>
        <taxon>Brassicales</taxon>
        <taxon>Brassicaceae</taxon>
        <taxon>Eutremeae</taxon>
        <taxon>Eutrema</taxon>
    </lineage>
</organism>
<evidence type="ECO:0000313" key="1">
    <source>
        <dbReference type="EMBL" id="ESQ52508.1"/>
    </source>
</evidence>
<protein>
    <recommendedName>
        <fullName evidence="3">NYN domain-containing protein</fullName>
    </recommendedName>
</protein>
<dbReference type="PANTHER" id="PTHR14379">
    <property type="entry name" value="LIMKAIN B LKAP"/>
    <property type="match status" value="1"/>
</dbReference>
<evidence type="ECO:0008006" key="3">
    <source>
        <dbReference type="Google" id="ProtNLM"/>
    </source>
</evidence>
<dbReference type="Gramene" id="ESQ52508">
    <property type="protein sequence ID" value="ESQ52508"/>
    <property type="gene ID" value="EUTSA_v10017693mg"/>
</dbReference>